<reference evidence="3" key="1">
    <citation type="submission" date="2009-07" db="EMBL/GenBank/DDBJ databases">
        <authorList>
            <person name="Kropinski A.M."/>
            <person name="Villegas A."/>
            <person name="Lingohr E.J."/>
        </authorList>
    </citation>
    <scope>NUCLEOTIDE SEQUENCE [LARGE SCALE GENOMIC DNA]</scope>
</reference>
<dbReference type="SUPFAM" id="SSF64496">
    <property type="entry name" value="DNA-binding domain of intron-encoded endonucleases"/>
    <property type="match status" value="1"/>
</dbReference>
<dbReference type="InterPro" id="IPR003611">
    <property type="entry name" value="NUMOD3"/>
</dbReference>
<feature type="domain" description="Nuclease associated modular" evidence="1">
    <location>
        <begin position="166"/>
        <end position="182"/>
    </location>
</feature>
<proteinExistence type="predicted"/>
<name>C9DGI9_BPW14</name>
<feature type="domain" description="Nuclease associated modular" evidence="1">
    <location>
        <begin position="142"/>
        <end position="158"/>
    </location>
</feature>
<gene>
    <name evidence="2" type="primary">218</name>
</gene>
<keyword evidence="3" id="KW-1185">Reference proteome</keyword>
<evidence type="ECO:0000313" key="2">
    <source>
        <dbReference type="EMBL" id="ACV50240.1"/>
    </source>
</evidence>
<organism evidence="2 3">
    <name type="scientific">Delftia phage PhiW-14</name>
    <name type="common">Deftia acidovorans bacteriophage phiW-14</name>
    <dbReference type="NCBI Taxonomy" id="665032"/>
    <lineage>
        <taxon>Viruses</taxon>
        <taxon>Duplodnaviria</taxon>
        <taxon>Heunggongvirae</taxon>
        <taxon>Uroviricota</taxon>
        <taxon>Caudoviricetes</taxon>
        <taxon>Ionavirus</taxon>
        <taxon>Ionavirus W14</taxon>
    </lineage>
</organism>
<dbReference type="GO" id="GO:0004519">
    <property type="term" value="F:endonuclease activity"/>
    <property type="evidence" value="ECO:0007669"/>
    <property type="project" value="UniProtKB-KW"/>
</dbReference>
<sequence>MDWKTQLNVELASELQWSRYVKFIDARINRVKPEGYTEQHHCWPRSLGGADRSWNLVHLTAREHFLAHWLIWKALRTKGMALAFLFMTMGGNEEESEHRKQSSKSYEYARRSASMAMKGANNHMFGIDKEKHPMYGTLGGFSGMVHTQKTKDLMSAGKIGSKNPFYGKKHTEENKKKFAERINAFQGKSHSEETREKLRQQMLDRPRACCLFCRAEKEASSLKNWHAKCGQTATIVTQEEQQ</sequence>
<keyword evidence="2" id="KW-0255">Endonuclease</keyword>
<keyword evidence="2" id="KW-0540">Nuclease</keyword>
<dbReference type="Proteomes" id="UP000008986">
    <property type="component" value="Segment"/>
</dbReference>
<dbReference type="OrthoDB" id="19703at10239"/>
<feature type="domain" description="Nuclease associated modular" evidence="1">
    <location>
        <begin position="186"/>
        <end position="202"/>
    </location>
</feature>
<dbReference type="SMART" id="SM00496">
    <property type="entry name" value="IENR2"/>
    <property type="match status" value="3"/>
</dbReference>
<dbReference type="GeneID" id="8684166"/>
<dbReference type="KEGG" id="vg:8684166"/>
<dbReference type="EMBL" id="GQ357915">
    <property type="protein sequence ID" value="ACV50240.1"/>
    <property type="molecule type" value="Genomic_DNA"/>
</dbReference>
<evidence type="ECO:0000313" key="3">
    <source>
        <dbReference type="Proteomes" id="UP000008986"/>
    </source>
</evidence>
<accession>C9DGI9</accession>
<dbReference type="RefSeq" id="YP_003359072.1">
    <property type="nucleotide sequence ID" value="NC_013697.1"/>
</dbReference>
<keyword evidence="2" id="KW-0378">Hydrolase</keyword>
<protein>
    <submittedName>
        <fullName evidence="2">Putative homing endonuclease</fullName>
    </submittedName>
</protein>
<dbReference type="GO" id="GO:0003677">
    <property type="term" value="F:DNA binding"/>
    <property type="evidence" value="ECO:0007669"/>
    <property type="project" value="InterPro"/>
</dbReference>
<evidence type="ECO:0000259" key="1">
    <source>
        <dbReference type="SMART" id="SM00496"/>
    </source>
</evidence>
<organismHost>
    <name type="scientific">Delftia acidovorans</name>
    <name type="common">Pseudomonas acidovorans</name>
    <name type="synonym">Comamonas acidovorans</name>
    <dbReference type="NCBI Taxonomy" id="80866"/>
</organismHost>
<dbReference type="Pfam" id="PF07460">
    <property type="entry name" value="NUMOD3"/>
    <property type="match status" value="2"/>
</dbReference>